<reference evidence="3" key="1">
    <citation type="journal article" date="2019" name="Int. J. Syst. Evol. Microbiol.">
        <title>The Global Catalogue of Microorganisms (GCM) 10K type strain sequencing project: providing services to taxonomists for standard genome sequencing and annotation.</title>
        <authorList>
            <consortium name="The Broad Institute Genomics Platform"/>
            <consortium name="The Broad Institute Genome Sequencing Center for Infectious Disease"/>
            <person name="Wu L."/>
            <person name="Ma J."/>
        </authorList>
    </citation>
    <scope>NUCLEOTIDE SEQUENCE [LARGE SCALE GENOMIC DNA]</scope>
    <source>
        <strain evidence="3">CCUG 54939</strain>
    </source>
</reference>
<dbReference type="SUPFAM" id="SSF51182">
    <property type="entry name" value="RmlC-like cupins"/>
    <property type="match status" value="1"/>
</dbReference>
<dbReference type="Proteomes" id="UP001595692">
    <property type="component" value="Unassembled WGS sequence"/>
</dbReference>
<proteinExistence type="predicted"/>
<dbReference type="Pfam" id="PF12973">
    <property type="entry name" value="Cupin_7"/>
    <property type="match status" value="1"/>
</dbReference>
<dbReference type="Gene3D" id="1.10.10.1320">
    <property type="entry name" value="Anti-sigma factor, zinc-finger domain"/>
    <property type="match status" value="1"/>
</dbReference>
<sequence>MISYHPESSWLRAFAAGELPPSLALAVSVHVELCPVCQRHLAALEAELASLALTEPALEPELEAPGGPDWDAMLAAIMATPQGVGKPSAQACPPLQVDWQASAIALPRAMRHLVVPEWQQVGKVARARLDIAASQHERTSLLSIAPGAVIPEHTHKGYELTLLLAGDMTDAEGTYRAGDFLLLDRRHEHSPSTHAGCLCLTVLDAPVHFTRGLPRLLNGFSGLLY</sequence>
<dbReference type="InterPro" id="IPR011051">
    <property type="entry name" value="RmlC_Cupin_sf"/>
</dbReference>
<evidence type="ECO:0000313" key="2">
    <source>
        <dbReference type="EMBL" id="MFC3912984.1"/>
    </source>
</evidence>
<protein>
    <submittedName>
        <fullName evidence="2">ChrR family anti-sigma-E factor</fullName>
    </submittedName>
</protein>
<comment type="caution">
    <text evidence="2">The sequence shown here is derived from an EMBL/GenBank/DDBJ whole genome shotgun (WGS) entry which is preliminary data.</text>
</comment>
<accession>A0ABV8CLT0</accession>
<dbReference type="CDD" id="cd20301">
    <property type="entry name" value="cupin_ChrR"/>
    <property type="match status" value="1"/>
</dbReference>
<dbReference type="NCBIfam" id="TIGR02451">
    <property type="entry name" value="anti_sig_ChrR"/>
    <property type="match status" value="1"/>
</dbReference>
<dbReference type="InterPro" id="IPR012807">
    <property type="entry name" value="Anti-sigma_ChrR"/>
</dbReference>
<dbReference type="InterPro" id="IPR014710">
    <property type="entry name" value="RmlC-like_jellyroll"/>
</dbReference>
<dbReference type="InterPro" id="IPR025979">
    <property type="entry name" value="ChrR-like_cupin_dom"/>
</dbReference>
<feature type="domain" description="ChrR-like cupin" evidence="1">
    <location>
        <begin position="117"/>
        <end position="203"/>
    </location>
</feature>
<dbReference type="Gene3D" id="2.60.120.10">
    <property type="entry name" value="Jelly Rolls"/>
    <property type="match status" value="1"/>
</dbReference>
<keyword evidence="3" id="KW-1185">Reference proteome</keyword>
<name>A0ABV8CLT0_9GAMM</name>
<evidence type="ECO:0000313" key="3">
    <source>
        <dbReference type="Proteomes" id="UP001595692"/>
    </source>
</evidence>
<dbReference type="EMBL" id="JBHSAF010000003">
    <property type="protein sequence ID" value="MFC3912984.1"/>
    <property type="molecule type" value="Genomic_DNA"/>
</dbReference>
<dbReference type="RefSeq" id="WP_377151200.1">
    <property type="nucleotide sequence ID" value="NZ_JBHSAF010000003.1"/>
</dbReference>
<gene>
    <name evidence="2" type="ORF">ACFOSS_05830</name>
</gene>
<evidence type="ECO:0000259" key="1">
    <source>
        <dbReference type="Pfam" id="PF12973"/>
    </source>
</evidence>
<organism evidence="2 3">
    <name type="scientific">Pseudaeromonas sharmana</name>
    <dbReference type="NCBI Taxonomy" id="328412"/>
    <lineage>
        <taxon>Bacteria</taxon>
        <taxon>Pseudomonadati</taxon>
        <taxon>Pseudomonadota</taxon>
        <taxon>Gammaproteobacteria</taxon>
        <taxon>Aeromonadales</taxon>
        <taxon>Aeromonadaceae</taxon>
        <taxon>Pseudaeromonas</taxon>
    </lineage>
</organism>
<dbReference type="InterPro" id="IPR041916">
    <property type="entry name" value="Anti_sigma_zinc_sf"/>
</dbReference>